<comment type="caution">
    <text evidence="5">The sequence shown here is derived from an EMBL/GenBank/DDBJ whole genome shotgun (WGS) entry which is preliminary data.</text>
</comment>
<reference evidence="5 6" key="1">
    <citation type="journal article" date="2021" name="Front. Microbiol.">
        <title>Aerobic Denitrification and Heterotrophic Sulfur Oxidation in the Genus Halomonas Revealed by Six Novel Species Characterizations and Genome-Based Analysis.</title>
        <authorList>
            <person name="Wang L."/>
            <person name="Shao Z."/>
        </authorList>
    </citation>
    <scope>NUCLEOTIDE SEQUENCE [LARGE SCALE GENOMIC DNA]</scope>
    <source>
        <strain evidence="5 6">MCCC 1A05748</strain>
    </source>
</reference>
<evidence type="ECO:0000313" key="5">
    <source>
        <dbReference type="EMBL" id="MCE8048662.1"/>
    </source>
</evidence>
<dbReference type="PANTHER" id="PTHR43537:SF24">
    <property type="entry name" value="GLUCONATE OPERON TRANSCRIPTIONAL REPRESSOR"/>
    <property type="match status" value="1"/>
</dbReference>
<dbReference type="Pfam" id="PF00392">
    <property type="entry name" value="GntR"/>
    <property type="match status" value="1"/>
</dbReference>
<dbReference type="InterPro" id="IPR036388">
    <property type="entry name" value="WH-like_DNA-bd_sf"/>
</dbReference>
<dbReference type="SMART" id="SM00345">
    <property type="entry name" value="HTH_GNTR"/>
    <property type="match status" value="1"/>
</dbReference>
<keyword evidence="6" id="KW-1185">Reference proteome</keyword>
<dbReference type="InterPro" id="IPR036390">
    <property type="entry name" value="WH_DNA-bd_sf"/>
</dbReference>
<dbReference type="Pfam" id="PF07729">
    <property type="entry name" value="FCD"/>
    <property type="match status" value="1"/>
</dbReference>
<evidence type="ECO:0000256" key="2">
    <source>
        <dbReference type="ARBA" id="ARBA00023125"/>
    </source>
</evidence>
<gene>
    <name evidence="5" type="ORF">HOP60_18210</name>
</gene>
<evidence type="ECO:0000256" key="1">
    <source>
        <dbReference type="ARBA" id="ARBA00023015"/>
    </source>
</evidence>
<organism evidence="5 6">
    <name type="scientific">Billgrantia desiderata</name>
    <dbReference type="NCBI Taxonomy" id="52021"/>
    <lineage>
        <taxon>Bacteria</taxon>
        <taxon>Pseudomonadati</taxon>
        <taxon>Pseudomonadota</taxon>
        <taxon>Gammaproteobacteria</taxon>
        <taxon>Oceanospirillales</taxon>
        <taxon>Halomonadaceae</taxon>
        <taxon>Billgrantia</taxon>
    </lineage>
</organism>
<dbReference type="RefSeq" id="WP_086510512.1">
    <property type="nucleotide sequence ID" value="NZ_JABFTQ010000014.1"/>
</dbReference>
<dbReference type="InterPro" id="IPR011711">
    <property type="entry name" value="GntR_C"/>
</dbReference>
<name>A0ABS9B8U6_9GAMM</name>
<dbReference type="InterPro" id="IPR008920">
    <property type="entry name" value="TF_FadR/GntR_C"/>
</dbReference>
<sequence>MTVNNQPAYERIMAEKAQQSGQLQAHSLTSLAQREIERMILGGEFTPGERINENALAIQLGISRGPVREACRALAAMGLVQLVPNRGVFIRVISEGEAREVYEMRAGIFGYAGMLLAPRITDDQLAYLSLLVEQMEGAAQANDFDRYYPPNLTFHDYLVSATNNQCLISTYHDLVRQLHLFRTHGLVAGNGMLESNREHREIVEALAARDPQHAFNAMASHVNAGQRRALGDITSRH</sequence>
<accession>A0ABS9B8U6</accession>
<dbReference type="SUPFAM" id="SSF46785">
    <property type="entry name" value="Winged helix' DNA-binding domain"/>
    <property type="match status" value="1"/>
</dbReference>
<dbReference type="PROSITE" id="PS50949">
    <property type="entry name" value="HTH_GNTR"/>
    <property type="match status" value="1"/>
</dbReference>
<evidence type="ECO:0000256" key="3">
    <source>
        <dbReference type="ARBA" id="ARBA00023163"/>
    </source>
</evidence>
<dbReference type="EMBL" id="JABFTQ010000014">
    <property type="protein sequence ID" value="MCE8048662.1"/>
    <property type="molecule type" value="Genomic_DNA"/>
</dbReference>
<proteinExistence type="predicted"/>
<keyword evidence="1" id="KW-0805">Transcription regulation</keyword>
<keyword evidence="2" id="KW-0238">DNA-binding</keyword>
<keyword evidence="3" id="KW-0804">Transcription</keyword>
<protein>
    <submittedName>
        <fullName evidence="5">FCD domain-containing protein</fullName>
    </submittedName>
</protein>
<dbReference type="SMART" id="SM00895">
    <property type="entry name" value="FCD"/>
    <property type="match status" value="1"/>
</dbReference>
<evidence type="ECO:0000259" key="4">
    <source>
        <dbReference type="PROSITE" id="PS50949"/>
    </source>
</evidence>
<dbReference type="PANTHER" id="PTHR43537">
    <property type="entry name" value="TRANSCRIPTIONAL REGULATOR, GNTR FAMILY"/>
    <property type="match status" value="1"/>
</dbReference>
<dbReference type="Gene3D" id="1.10.10.10">
    <property type="entry name" value="Winged helix-like DNA-binding domain superfamily/Winged helix DNA-binding domain"/>
    <property type="match status" value="1"/>
</dbReference>
<dbReference type="Proteomes" id="UP001320154">
    <property type="component" value="Unassembled WGS sequence"/>
</dbReference>
<evidence type="ECO:0000313" key="6">
    <source>
        <dbReference type="Proteomes" id="UP001320154"/>
    </source>
</evidence>
<dbReference type="Gene3D" id="1.20.120.530">
    <property type="entry name" value="GntR ligand-binding domain-like"/>
    <property type="match status" value="1"/>
</dbReference>
<dbReference type="InterPro" id="IPR000524">
    <property type="entry name" value="Tscrpt_reg_HTH_GntR"/>
</dbReference>
<dbReference type="SUPFAM" id="SSF48008">
    <property type="entry name" value="GntR ligand-binding domain-like"/>
    <property type="match status" value="1"/>
</dbReference>
<feature type="domain" description="HTH gntR-type" evidence="4">
    <location>
        <begin position="26"/>
        <end position="93"/>
    </location>
</feature>
<dbReference type="CDD" id="cd07377">
    <property type="entry name" value="WHTH_GntR"/>
    <property type="match status" value="1"/>
</dbReference>